<feature type="region of interest" description="Disordered" evidence="3">
    <location>
        <begin position="235"/>
        <end position="321"/>
    </location>
</feature>
<comment type="subcellular location">
    <subcellularLocation>
        <location evidence="1">Cytoplasm</location>
    </subcellularLocation>
</comment>
<feature type="compositionally biased region" description="Polar residues" evidence="3">
    <location>
        <begin position="160"/>
        <end position="176"/>
    </location>
</feature>
<dbReference type="AlphaFoldDB" id="A0A090N5H4"/>
<feature type="compositionally biased region" description="Polar residues" evidence="3">
    <location>
        <begin position="262"/>
        <end position="276"/>
    </location>
</feature>
<dbReference type="EMBL" id="CBMI010001426">
    <property type="protein sequence ID" value="CEG04536.1"/>
    <property type="molecule type" value="Genomic_DNA"/>
</dbReference>
<evidence type="ECO:0000256" key="3">
    <source>
        <dbReference type="SAM" id="MobiDB-lite"/>
    </source>
</evidence>
<dbReference type="GO" id="GO:0005737">
    <property type="term" value="C:cytoplasm"/>
    <property type="evidence" value="ECO:0007669"/>
    <property type="project" value="UniProtKB-SubCell"/>
</dbReference>
<feature type="compositionally biased region" description="Low complexity" evidence="3">
    <location>
        <begin position="277"/>
        <end position="290"/>
    </location>
</feature>
<feature type="compositionally biased region" description="Gly residues" evidence="3">
    <location>
        <begin position="474"/>
        <end position="486"/>
    </location>
</feature>
<comment type="caution">
    <text evidence="5">The sequence shown here is derived from an EMBL/GenBank/DDBJ whole genome shotgun (WGS) entry which is preliminary data.</text>
</comment>
<feature type="region of interest" description="Disordered" evidence="3">
    <location>
        <begin position="155"/>
        <end position="195"/>
    </location>
</feature>
<feature type="compositionally biased region" description="Basic residues" evidence="3">
    <location>
        <begin position="588"/>
        <end position="597"/>
    </location>
</feature>
<protein>
    <submittedName>
        <fullName evidence="5">WGS project CBMI000000000 data, contig CS3069_c001428</fullName>
    </submittedName>
</protein>
<feature type="compositionally biased region" description="Basic and acidic residues" evidence="3">
    <location>
        <begin position="528"/>
        <end position="537"/>
    </location>
</feature>
<name>A0A090N5H4_9HYPO</name>
<evidence type="ECO:0000313" key="5">
    <source>
        <dbReference type="EMBL" id="CEG04536.1"/>
    </source>
</evidence>
<keyword evidence="2" id="KW-0963">Cytoplasm</keyword>
<gene>
    <name evidence="5" type="ORF">BN850_0058960</name>
</gene>
<feature type="compositionally biased region" description="Low complexity" evidence="3">
    <location>
        <begin position="652"/>
        <end position="675"/>
    </location>
</feature>
<dbReference type="Pfam" id="PF09598">
    <property type="entry name" value="Stm1_N"/>
    <property type="match status" value="1"/>
</dbReference>
<feature type="domain" description="STM1-like N-terminal" evidence="4">
    <location>
        <begin position="429"/>
        <end position="481"/>
    </location>
</feature>
<dbReference type="InterPro" id="IPR019084">
    <property type="entry name" value="STM1-like_N"/>
</dbReference>
<sequence length="675" mass="74169">MPNPNETNIFTCTFCFHVSQGPPQVIGRSARLACTACHAALLNLAICWVCGELIFRGDECVSFGWCFWHRACYGCLLYGSRAIYQGVQVKELFQDEEPEESGRDGCGGKEVNEVPLCAPCVVEVEIDGVKEESVAVRRGLRRVEKVDGGLTRKRWEANHNKSNSKYPSAWQPSIQHTGDGVAGDEGMASNSSSNFRDTSKSVIWVDIFDPINGPSFKPSPLKPIPLFMQRPASPIHEPRRRVPTIDTHLQAPPPLRKPRSAPGSTCPSRSYSESPISNPQSARQSSPSPSVLTASRSPMPPRDYDIRPALESPKNYSKDSELSELLHKQAVSWVREEPLKRPSSRLAPTRRSDVNRSEANTSVYRTPPEYPDQALRTPYPLPLSTIRTVSPLSSQLTSHSQRMVHAAPRSSEYLDRYQPVMTGPIQNHENPFAYLGNDSDGEEKPVVPVKTVDKNTARTTKRNVEPQAPVRAAGAGGNRRGPGGNEGAFQDRGAGSRRNQGRSTEETPRDGARGGAGARVRGGRGARRAHERDDRHPSKFVAPTSRLPSPGVLTKARLSLRMSRPAKLSLRTSRRTPLLRRLLPLRPPPRRRPRSKSPTKTTSPSRPRRRPLLSPAPRSVRPTRAASSTRSGPTPSPSRTRRRSTLPPPEARPSASESARSSRPSTSTPASLGGN</sequence>
<feature type="compositionally biased region" description="Basic and acidic residues" evidence="3">
    <location>
        <begin position="503"/>
        <end position="512"/>
    </location>
</feature>
<feature type="compositionally biased region" description="Low complexity" evidence="3">
    <location>
        <begin position="612"/>
        <end position="633"/>
    </location>
</feature>
<evidence type="ECO:0000256" key="2">
    <source>
        <dbReference type="ARBA" id="ARBA00022490"/>
    </source>
</evidence>
<feature type="region of interest" description="Disordered" evidence="3">
    <location>
        <begin position="436"/>
        <end position="675"/>
    </location>
</feature>
<organism evidence="5">
    <name type="scientific">Fusarium clavum</name>
    <dbReference type="NCBI Taxonomy" id="2594811"/>
    <lineage>
        <taxon>Eukaryota</taxon>
        <taxon>Fungi</taxon>
        <taxon>Dikarya</taxon>
        <taxon>Ascomycota</taxon>
        <taxon>Pezizomycotina</taxon>
        <taxon>Sordariomycetes</taxon>
        <taxon>Hypocreomycetidae</taxon>
        <taxon>Hypocreales</taxon>
        <taxon>Nectriaceae</taxon>
        <taxon>Fusarium</taxon>
        <taxon>Fusarium incarnatum-equiseti species complex</taxon>
    </lineage>
</organism>
<evidence type="ECO:0000259" key="4">
    <source>
        <dbReference type="Pfam" id="PF09598"/>
    </source>
</evidence>
<proteinExistence type="predicted"/>
<feature type="region of interest" description="Disordered" evidence="3">
    <location>
        <begin position="336"/>
        <end position="375"/>
    </location>
</feature>
<accession>A0A090N5H4</accession>
<reference evidence="5" key="1">
    <citation type="submission" date="2013-05" db="EMBL/GenBank/DDBJ databases">
        <title>Draft genome sequences of six wheat associated Fusarium spp. isolates.</title>
        <authorList>
            <person name="Moolhuijzen P.M."/>
            <person name="Manners J.M."/>
            <person name="Wilcox S."/>
            <person name="Bellgard M.I."/>
            <person name="Gardiner D.M."/>
        </authorList>
    </citation>
    <scope>NUCLEOTIDE SEQUENCE</scope>
    <source>
        <strain evidence="5">CS3069</strain>
    </source>
</reference>
<evidence type="ECO:0000256" key="1">
    <source>
        <dbReference type="ARBA" id="ARBA00004496"/>
    </source>
</evidence>